<dbReference type="GO" id="GO:0006516">
    <property type="term" value="P:glycoprotein catabolic process"/>
    <property type="evidence" value="ECO:0007669"/>
    <property type="project" value="TreeGrafter"/>
</dbReference>
<dbReference type="SUPFAM" id="SSF48208">
    <property type="entry name" value="Six-hairpin glycosidases"/>
    <property type="match status" value="1"/>
</dbReference>
<dbReference type="FunFam" id="2.70.98.10:FF:000013">
    <property type="entry name" value="Putative alpha-1,2-mannosidase"/>
    <property type="match status" value="1"/>
</dbReference>
<feature type="signal peptide" evidence="5">
    <location>
        <begin position="1"/>
        <end position="19"/>
    </location>
</feature>
<protein>
    <submittedName>
        <fullName evidence="8">GH92 family glycosyl hydrolase</fullName>
        <ecNumber evidence="8">3.2.1.-</ecNumber>
    </submittedName>
</protein>
<evidence type="ECO:0000313" key="9">
    <source>
        <dbReference type="Proteomes" id="UP000718012"/>
    </source>
</evidence>
<dbReference type="InterPro" id="IPR014718">
    <property type="entry name" value="GH-type_carb-bd"/>
</dbReference>
<evidence type="ECO:0000256" key="2">
    <source>
        <dbReference type="ARBA" id="ARBA00011245"/>
    </source>
</evidence>
<feature type="chain" id="PRO_5037342934" evidence="5">
    <location>
        <begin position="20"/>
        <end position="758"/>
    </location>
</feature>
<dbReference type="Gene3D" id="1.20.1610.10">
    <property type="entry name" value="alpha-1,2-mannosidases domains"/>
    <property type="match status" value="1"/>
</dbReference>
<keyword evidence="5" id="KW-0732">Signal</keyword>
<organism evidence="8 9">
    <name type="scientific">Phocaeicola coprocola</name>
    <dbReference type="NCBI Taxonomy" id="310298"/>
    <lineage>
        <taxon>Bacteria</taxon>
        <taxon>Pseudomonadati</taxon>
        <taxon>Bacteroidota</taxon>
        <taxon>Bacteroidia</taxon>
        <taxon>Bacteroidales</taxon>
        <taxon>Bacteroidaceae</taxon>
        <taxon>Phocaeicola</taxon>
    </lineage>
</organism>
<name>A0A921FCA3_9BACT</name>
<reference evidence="8" key="1">
    <citation type="journal article" date="2021" name="PeerJ">
        <title>Extensive microbial diversity within the chicken gut microbiome revealed by metagenomics and culture.</title>
        <authorList>
            <person name="Gilroy R."/>
            <person name="Ravi A."/>
            <person name="Getino M."/>
            <person name="Pursley I."/>
            <person name="Horton D.L."/>
            <person name="Alikhan N.F."/>
            <person name="Baker D."/>
            <person name="Gharbi K."/>
            <person name="Hall N."/>
            <person name="Watson M."/>
            <person name="Adriaenssens E.M."/>
            <person name="Foster-Nyarko E."/>
            <person name="Jarju S."/>
            <person name="Secka A."/>
            <person name="Antonio M."/>
            <person name="Oren A."/>
            <person name="Chaudhuri R.R."/>
            <person name="La Ragione R."/>
            <person name="Hildebrand F."/>
            <person name="Pallen M.J."/>
        </authorList>
    </citation>
    <scope>NUCLEOTIDE SEQUENCE</scope>
    <source>
        <strain evidence="8">CHK165-8395</strain>
    </source>
</reference>
<evidence type="ECO:0000256" key="5">
    <source>
        <dbReference type="SAM" id="SignalP"/>
    </source>
</evidence>
<dbReference type="FunFam" id="1.20.1050.60:FF:000001">
    <property type="entry name" value="Putative alpha-1,2-mannosidase"/>
    <property type="match status" value="1"/>
</dbReference>
<dbReference type="InterPro" id="IPR041371">
    <property type="entry name" value="GH92_N"/>
</dbReference>
<proteinExistence type="predicted"/>
<dbReference type="RefSeq" id="WP_204462673.1">
    <property type="nucleotide sequence ID" value="NZ_DAWEGC010000009.1"/>
</dbReference>
<dbReference type="InterPro" id="IPR012939">
    <property type="entry name" value="Glyco_hydro_92"/>
</dbReference>
<dbReference type="GO" id="GO:0005975">
    <property type="term" value="P:carbohydrate metabolic process"/>
    <property type="evidence" value="ECO:0007669"/>
    <property type="project" value="InterPro"/>
</dbReference>
<dbReference type="GO" id="GO:0030246">
    <property type="term" value="F:carbohydrate binding"/>
    <property type="evidence" value="ECO:0007669"/>
    <property type="project" value="InterPro"/>
</dbReference>
<dbReference type="FunFam" id="1.20.1610.10:FF:000001">
    <property type="entry name" value="Putative alpha-1,2-mannosidase"/>
    <property type="match status" value="1"/>
</dbReference>
<comment type="caution">
    <text evidence="8">The sequence shown here is derived from an EMBL/GenBank/DDBJ whole genome shotgun (WGS) entry which is preliminary data.</text>
</comment>
<dbReference type="AlphaFoldDB" id="A0A921FCA3"/>
<evidence type="ECO:0000256" key="3">
    <source>
        <dbReference type="ARBA" id="ARBA00022837"/>
    </source>
</evidence>
<feature type="region of interest" description="Disordered" evidence="4">
    <location>
        <begin position="736"/>
        <end position="758"/>
    </location>
</feature>
<dbReference type="NCBIfam" id="TIGR01180">
    <property type="entry name" value="aman2_put"/>
    <property type="match status" value="1"/>
</dbReference>
<gene>
    <name evidence="8" type="ORF">K8U81_02920</name>
</gene>
<dbReference type="GO" id="GO:0005829">
    <property type="term" value="C:cytosol"/>
    <property type="evidence" value="ECO:0007669"/>
    <property type="project" value="TreeGrafter"/>
</dbReference>
<dbReference type="Pfam" id="PF07971">
    <property type="entry name" value="Glyco_hydro_92"/>
    <property type="match status" value="1"/>
</dbReference>
<dbReference type="Gene3D" id="2.70.98.10">
    <property type="match status" value="1"/>
</dbReference>
<dbReference type="PANTHER" id="PTHR12143">
    <property type="entry name" value="PEPTIDE N-GLYCANASE PNGASE -RELATED"/>
    <property type="match status" value="1"/>
</dbReference>
<dbReference type="PANTHER" id="PTHR12143:SF43">
    <property type="entry name" value="PUTATIVE-RELATED"/>
    <property type="match status" value="1"/>
</dbReference>
<comment type="cofactor">
    <cofactor evidence="1">
        <name>Ca(2+)</name>
        <dbReference type="ChEBI" id="CHEBI:29108"/>
    </cofactor>
</comment>
<accession>A0A921FCA3</accession>
<dbReference type="InterPro" id="IPR050883">
    <property type="entry name" value="PNGase"/>
</dbReference>
<feature type="domain" description="Glycosyl hydrolase family 92 N-terminal" evidence="7">
    <location>
        <begin position="25"/>
        <end position="252"/>
    </location>
</feature>
<comment type="subunit">
    <text evidence="2">Monomer.</text>
</comment>
<dbReference type="EC" id="3.2.1.-" evidence="8"/>
<dbReference type="EMBL" id="DYXD01000058">
    <property type="protein sequence ID" value="HJF07131.1"/>
    <property type="molecule type" value="Genomic_DNA"/>
</dbReference>
<dbReference type="Pfam" id="PF17678">
    <property type="entry name" value="Glyco_hydro_92N"/>
    <property type="match status" value="1"/>
</dbReference>
<feature type="domain" description="Glycosyl hydrolase family 92" evidence="6">
    <location>
        <begin position="258"/>
        <end position="735"/>
    </location>
</feature>
<sequence>MKKLSLLIFLAGFLSFAKATNYADYVNPLVGTQSTFELSTGNTYPAIARPWGMNFWSPQTGKMGDGWMYQYTATKIRGFKQTHQPSPWINDYGQFSIMPMVNKPEFNEDKRASWFAHKSETAKAYYYKVYLAEYDIVTELTPTERAAMFRFTFPENEHSYVVVDAFDKGSYVKIDAANNRIIGYSTKNSGGVPANFKNYFVIEFDKPFTYQATVADSIVKENGTEQQADHAGAIIGFATKKGETVHARVASSFISPEQALLNLKELGNDDFNTLVEKGKAAWNDVLSKIEVEGGNLDQYRTFYSCLYRSLLFPRKFYEVDAQGQIVHYSPYNGEVVPGYMYTDTGFWDTFRCLFPLLNLIYPSVNKEIQEGLINTYKESGFFPEWASPGHRGCMIGNNSASILVDAYFKGVKVDDLETLYKGLIHGTENVHPEVSSTGRLGYEYYNKLGYVPYDVKINENAARTLEYAYNDWCIYKLAKDLKRPKKEVNLFAKRAMNYRNLFDKETLLMRGKNKDGKFMAPFSPLKWGDAFTEGNSWHYSWSVFHDPQGLIDLMGGDDMFVTMMDSVFSVPPVFDDSYYGFPIHEIREMTVMNMGNYAHGNQPIQHMIYLYNYAKQPWKAQYWLRQVMDRMYTPTPDGYCGDEDNGQTSAWYVFSALGFYPVCPGTDQYVLGAPLFQKATIHFENGKNIVINAPQNSETNYYIQDMKVNGQEYTKNYITHSTLQNGGTIDYVMGDKPNKNRGIAPEDAPYSFSKELKK</sequence>
<dbReference type="FunFam" id="3.30.2080.10:FF:000001">
    <property type="entry name" value="Alpha-1,2-mannosidase subfamily"/>
    <property type="match status" value="1"/>
</dbReference>
<keyword evidence="8" id="KW-0326">Glycosidase</keyword>
<dbReference type="GO" id="GO:0000224">
    <property type="term" value="F:peptide-N4-(N-acetyl-beta-glucosaminyl)asparagine amidase activity"/>
    <property type="evidence" value="ECO:0007669"/>
    <property type="project" value="TreeGrafter"/>
</dbReference>
<evidence type="ECO:0000313" key="8">
    <source>
        <dbReference type="EMBL" id="HJF07131.1"/>
    </source>
</evidence>
<dbReference type="InterPro" id="IPR008928">
    <property type="entry name" value="6-hairpin_glycosidase_sf"/>
</dbReference>
<evidence type="ECO:0000259" key="6">
    <source>
        <dbReference type="Pfam" id="PF07971"/>
    </source>
</evidence>
<evidence type="ECO:0000256" key="1">
    <source>
        <dbReference type="ARBA" id="ARBA00001913"/>
    </source>
</evidence>
<keyword evidence="8" id="KW-0378">Hydrolase</keyword>
<evidence type="ECO:0000256" key="4">
    <source>
        <dbReference type="SAM" id="MobiDB-lite"/>
    </source>
</evidence>
<keyword evidence="3" id="KW-0106">Calcium</keyword>
<dbReference type="Gene3D" id="1.20.1050.60">
    <property type="entry name" value="alpha-1,2-mannosidase"/>
    <property type="match status" value="1"/>
</dbReference>
<reference evidence="8" key="2">
    <citation type="submission" date="2021-09" db="EMBL/GenBank/DDBJ databases">
        <authorList>
            <person name="Gilroy R."/>
        </authorList>
    </citation>
    <scope>NUCLEOTIDE SEQUENCE</scope>
    <source>
        <strain evidence="8">CHK165-8395</strain>
    </source>
</reference>
<dbReference type="Proteomes" id="UP000718012">
    <property type="component" value="Unassembled WGS sequence"/>
</dbReference>
<dbReference type="Gene3D" id="3.30.2080.10">
    <property type="entry name" value="GH92 mannosidase domain"/>
    <property type="match status" value="1"/>
</dbReference>
<dbReference type="InterPro" id="IPR005887">
    <property type="entry name" value="GH92_a_mannosidase_put"/>
</dbReference>
<dbReference type="GO" id="GO:0016798">
    <property type="term" value="F:hydrolase activity, acting on glycosyl bonds"/>
    <property type="evidence" value="ECO:0007669"/>
    <property type="project" value="UniProtKB-KW"/>
</dbReference>
<evidence type="ECO:0000259" key="7">
    <source>
        <dbReference type="Pfam" id="PF17678"/>
    </source>
</evidence>